<evidence type="ECO:0000313" key="2">
    <source>
        <dbReference type="EMBL" id="QPL29575.1"/>
    </source>
</evidence>
<dbReference type="Gene3D" id="3.40.50.300">
    <property type="entry name" value="P-loop containing nucleotide triphosphate hydrolases"/>
    <property type="match status" value="1"/>
</dbReference>
<dbReference type="SUPFAM" id="SSF52540">
    <property type="entry name" value="P-loop containing nucleoside triphosphate hydrolases"/>
    <property type="match status" value="1"/>
</dbReference>
<dbReference type="InterPro" id="IPR041685">
    <property type="entry name" value="AAA_GajA/Old/RecF-like"/>
</dbReference>
<dbReference type="PANTHER" id="PTHR43581:SF2">
    <property type="entry name" value="EXCINUCLEASE ATPASE SUBUNIT"/>
    <property type="match status" value="1"/>
</dbReference>
<dbReference type="InterPro" id="IPR027417">
    <property type="entry name" value="P-loop_NTPase"/>
</dbReference>
<dbReference type="RefSeq" id="WP_196882071.1">
    <property type="nucleotide sequence ID" value="NZ_CP065202.1"/>
</dbReference>
<accession>A0A9Q6YC03</accession>
<dbReference type="EMBL" id="CP065202">
    <property type="protein sequence ID" value="QPL29575.1"/>
    <property type="molecule type" value="Genomic_DNA"/>
</dbReference>
<dbReference type="AlphaFoldDB" id="A0A9Q6YC03"/>
<organism evidence="2 3">
    <name type="scientific">Pseudomonas fragi</name>
    <dbReference type="NCBI Taxonomy" id="296"/>
    <lineage>
        <taxon>Bacteria</taxon>
        <taxon>Pseudomonadati</taxon>
        <taxon>Pseudomonadota</taxon>
        <taxon>Gammaproteobacteria</taxon>
        <taxon>Pseudomonadales</taxon>
        <taxon>Pseudomonadaceae</taxon>
        <taxon>Pseudomonas</taxon>
    </lineage>
</organism>
<dbReference type="InterPro" id="IPR051396">
    <property type="entry name" value="Bact_Antivir_Def_Nuclease"/>
</dbReference>
<dbReference type="PANTHER" id="PTHR43581">
    <property type="entry name" value="ATP/GTP PHOSPHATASE"/>
    <property type="match status" value="1"/>
</dbReference>
<gene>
    <name evidence="2" type="ORF">I5R27_11960</name>
</gene>
<dbReference type="Proteomes" id="UP000594467">
    <property type="component" value="Chromosome"/>
</dbReference>
<proteinExistence type="predicted"/>
<protein>
    <submittedName>
        <fullName evidence="2">AAA family ATPase</fullName>
    </submittedName>
</protein>
<evidence type="ECO:0000259" key="1">
    <source>
        <dbReference type="Pfam" id="PF13175"/>
    </source>
</evidence>
<name>A0A9Q6YC03_PSEFR</name>
<reference evidence="2 3" key="1">
    <citation type="submission" date="2020-11" db="EMBL/GenBank/DDBJ databases">
        <title>The Complete Genome of Pseudomonas fragi A13BB.</title>
        <authorList>
            <person name="Awolope O.K."/>
            <person name="O'Driscoll N.H."/>
            <person name="Di Salvo A."/>
            <person name="Lamb A.J."/>
        </authorList>
    </citation>
    <scope>NUCLEOTIDE SEQUENCE [LARGE SCALE GENOMIC DNA]</scope>
    <source>
        <strain evidence="2 3">A13BB</strain>
    </source>
</reference>
<feature type="domain" description="Endonuclease GajA/Old nuclease/RecF-like AAA" evidence="1">
    <location>
        <begin position="1"/>
        <end position="430"/>
    </location>
</feature>
<sequence>MNITEFSVRGLFGIFDHKIPLTNDDNVTVIHGPNGIGKTMLLRMIKGFMEGDVAIFEQIPFTEFSAKRSDGLSVTLKSNKAARTIKKKDQPIIELSVSKYNNLIPFETTGGFYTSIPSDILDDIDPQIHYIFSRHMSGWTKDGESKIYSLHELIKIYPTLEKHVPEQYKTKAFSFFTQDINVFYVETIRLSAEKRPVQDYDPFNDNETNEVLRVKQYSKDISSRIEVALADYAKYSQELDRTFPERLVNFLRDGNSPLESKTIISEINHLGTLRKRLINLGLLDSENILNGISEKDVERCAEALTIYINDMKSKLSVFDKIASQLGSLMDIIEHRFKYKQFSLHRTDGFRFTSITGSTIEASELSSGEQHELVLLYELIFRIPQHSLILIDEPEISLHVAWQASFLGDLMNTLKLTNSYGIVATHSPTLIGPRWDLTIQLTGPEIPDLGALK</sequence>
<evidence type="ECO:0000313" key="3">
    <source>
        <dbReference type="Proteomes" id="UP000594467"/>
    </source>
</evidence>
<dbReference type="Pfam" id="PF13175">
    <property type="entry name" value="AAA_15"/>
    <property type="match status" value="1"/>
</dbReference>